<organism evidence="7 8">
    <name type="scientific">Rotaria magnacalcarata</name>
    <dbReference type="NCBI Taxonomy" id="392030"/>
    <lineage>
        <taxon>Eukaryota</taxon>
        <taxon>Metazoa</taxon>
        <taxon>Spiralia</taxon>
        <taxon>Gnathifera</taxon>
        <taxon>Rotifera</taxon>
        <taxon>Eurotatoria</taxon>
        <taxon>Bdelloidea</taxon>
        <taxon>Philodinida</taxon>
        <taxon>Philodinidae</taxon>
        <taxon>Rotaria</taxon>
    </lineage>
</organism>
<feature type="region of interest" description="Disordered" evidence="5">
    <location>
        <begin position="119"/>
        <end position="156"/>
    </location>
</feature>
<feature type="compositionally biased region" description="Polar residues" evidence="5">
    <location>
        <begin position="1"/>
        <end position="10"/>
    </location>
</feature>
<feature type="compositionally biased region" description="Polar residues" evidence="5">
    <location>
        <begin position="142"/>
        <end position="156"/>
    </location>
</feature>
<dbReference type="EMBL" id="CAJOBG010048235">
    <property type="protein sequence ID" value="CAF4465170.1"/>
    <property type="molecule type" value="Genomic_DNA"/>
</dbReference>
<keyword evidence="8" id="KW-1185">Reference proteome</keyword>
<feature type="domain" description="Homeobox" evidence="6">
    <location>
        <begin position="72"/>
        <end position="113"/>
    </location>
</feature>
<feature type="compositionally biased region" description="Basic and acidic residues" evidence="5">
    <location>
        <begin position="129"/>
        <end position="138"/>
    </location>
</feature>
<protein>
    <recommendedName>
        <fullName evidence="6">Homeobox domain-containing protein</fullName>
    </recommendedName>
</protein>
<dbReference type="Proteomes" id="UP000663866">
    <property type="component" value="Unassembled WGS sequence"/>
</dbReference>
<dbReference type="Pfam" id="PF05920">
    <property type="entry name" value="Homeobox_KN"/>
    <property type="match status" value="1"/>
</dbReference>
<dbReference type="CDD" id="cd00086">
    <property type="entry name" value="homeodomain"/>
    <property type="match status" value="1"/>
</dbReference>
<feature type="region of interest" description="Disordered" evidence="5">
    <location>
        <begin position="1"/>
        <end position="65"/>
    </location>
</feature>
<proteinExistence type="predicted"/>
<keyword evidence="3 4" id="KW-0539">Nucleus</keyword>
<comment type="caution">
    <text evidence="7">The sequence shown here is derived from an EMBL/GenBank/DDBJ whole genome shotgun (WGS) entry which is preliminary data.</text>
</comment>
<name>A0A820TDX6_9BILA</name>
<evidence type="ECO:0000259" key="6">
    <source>
        <dbReference type="PROSITE" id="PS50071"/>
    </source>
</evidence>
<evidence type="ECO:0000313" key="7">
    <source>
        <dbReference type="EMBL" id="CAF4465170.1"/>
    </source>
</evidence>
<dbReference type="InterPro" id="IPR009057">
    <property type="entry name" value="Homeodomain-like_sf"/>
</dbReference>
<accession>A0A820TDX6</accession>
<dbReference type="SMART" id="SM00389">
    <property type="entry name" value="HOX"/>
    <property type="match status" value="1"/>
</dbReference>
<dbReference type="GO" id="GO:0003677">
    <property type="term" value="F:DNA binding"/>
    <property type="evidence" value="ECO:0007669"/>
    <property type="project" value="UniProtKB-UniRule"/>
</dbReference>
<feature type="DNA-binding region" description="Homeobox" evidence="4">
    <location>
        <begin position="74"/>
        <end position="114"/>
    </location>
</feature>
<keyword evidence="2 4" id="KW-0371">Homeobox</keyword>
<sequence>MLHQQSFSSTGEDEMLFDDTTPVTFGENKKSNCKVNKPDLSTQNSNDDKLSTLFNTTGREKNSTGPLKHWLFEHQHHPYPNETDKQELMEKTKMSLSQITVWFTNARVKMRKENKLPLNIYSKKKKKKQQDDSFHLDDTLSPPLSTQNLSFNGKEN</sequence>
<evidence type="ECO:0000256" key="4">
    <source>
        <dbReference type="PROSITE-ProRule" id="PRU00108"/>
    </source>
</evidence>
<evidence type="ECO:0000256" key="1">
    <source>
        <dbReference type="ARBA" id="ARBA00023125"/>
    </source>
</evidence>
<evidence type="ECO:0000256" key="5">
    <source>
        <dbReference type="SAM" id="MobiDB-lite"/>
    </source>
</evidence>
<dbReference type="SUPFAM" id="SSF46689">
    <property type="entry name" value="Homeodomain-like"/>
    <property type="match status" value="1"/>
</dbReference>
<dbReference type="InterPro" id="IPR001356">
    <property type="entry name" value="HD"/>
</dbReference>
<keyword evidence="1 4" id="KW-0238">DNA-binding</keyword>
<dbReference type="PROSITE" id="PS50071">
    <property type="entry name" value="HOMEOBOX_2"/>
    <property type="match status" value="1"/>
</dbReference>
<dbReference type="InterPro" id="IPR050224">
    <property type="entry name" value="TALE_homeobox"/>
</dbReference>
<dbReference type="GO" id="GO:0005634">
    <property type="term" value="C:nucleus"/>
    <property type="evidence" value="ECO:0007669"/>
    <property type="project" value="UniProtKB-SubCell"/>
</dbReference>
<dbReference type="AlphaFoldDB" id="A0A820TDX6"/>
<reference evidence="7" key="1">
    <citation type="submission" date="2021-02" db="EMBL/GenBank/DDBJ databases">
        <authorList>
            <person name="Nowell W R."/>
        </authorList>
    </citation>
    <scope>NUCLEOTIDE SEQUENCE</scope>
</reference>
<dbReference type="Gene3D" id="1.10.10.60">
    <property type="entry name" value="Homeodomain-like"/>
    <property type="match status" value="1"/>
</dbReference>
<evidence type="ECO:0000313" key="8">
    <source>
        <dbReference type="Proteomes" id="UP000663866"/>
    </source>
</evidence>
<dbReference type="PANTHER" id="PTHR11850">
    <property type="entry name" value="HOMEOBOX PROTEIN TRANSCRIPTION FACTORS"/>
    <property type="match status" value="1"/>
</dbReference>
<gene>
    <name evidence="7" type="ORF">OVN521_LOCUS38684</name>
</gene>
<evidence type="ECO:0000256" key="2">
    <source>
        <dbReference type="ARBA" id="ARBA00023155"/>
    </source>
</evidence>
<evidence type="ECO:0000256" key="3">
    <source>
        <dbReference type="ARBA" id="ARBA00023242"/>
    </source>
</evidence>
<dbReference type="InterPro" id="IPR008422">
    <property type="entry name" value="KN_HD"/>
</dbReference>
<comment type="subcellular location">
    <subcellularLocation>
        <location evidence="4">Nucleus</location>
    </subcellularLocation>
</comment>
<dbReference type="GO" id="GO:0006355">
    <property type="term" value="P:regulation of DNA-templated transcription"/>
    <property type="evidence" value="ECO:0007669"/>
    <property type="project" value="InterPro"/>
</dbReference>